<dbReference type="SUPFAM" id="SSF57889">
    <property type="entry name" value="Cysteine-rich domain"/>
    <property type="match status" value="2"/>
</dbReference>
<gene>
    <name evidence="16" type="primary">Prkcq</name>
    <name evidence="16" type="ORF">NGRA_1286</name>
</gene>
<evidence type="ECO:0000256" key="3">
    <source>
        <dbReference type="ARBA" id="ARBA00022527"/>
    </source>
</evidence>
<evidence type="ECO:0000313" key="16">
    <source>
        <dbReference type="EMBL" id="KAF9763419.1"/>
    </source>
</evidence>
<keyword evidence="3" id="KW-0723">Serine/threonine-protein kinase</keyword>
<keyword evidence="5" id="KW-0808">Transferase</keyword>
<keyword evidence="10" id="KW-0862">Zinc</keyword>
<feature type="domain" description="Phorbol-ester/DAG-type" evidence="14">
    <location>
        <begin position="244"/>
        <end position="293"/>
    </location>
</feature>
<dbReference type="GO" id="GO:0005524">
    <property type="term" value="F:ATP binding"/>
    <property type="evidence" value="ECO:0007669"/>
    <property type="project" value="UniProtKB-UniRule"/>
</dbReference>
<dbReference type="PROSITE" id="PS00107">
    <property type="entry name" value="PROTEIN_KINASE_ATP"/>
    <property type="match status" value="1"/>
</dbReference>
<keyword evidence="17" id="KW-1185">Reference proteome</keyword>
<dbReference type="OrthoDB" id="63267at2759"/>
<organism evidence="16 17">
    <name type="scientific">Nosema granulosis</name>
    <dbReference type="NCBI Taxonomy" id="83296"/>
    <lineage>
        <taxon>Eukaryota</taxon>
        <taxon>Fungi</taxon>
        <taxon>Fungi incertae sedis</taxon>
        <taxon>Microsporidia</taxon>
        <taxon>Nosematidae</taxon>
        <taxon>Nosema</taxon>
    </lineage>
</organism>
<evidence type="ECO:0000256" key="9">
    <source>
        <dbReference type="ARBA" id="ARBA00022777"/>
    </source>
</evidence>
<evidence type="ECO:0000256" key="2">
    <source>
        <dbReference type="ARBA" id="ARBA00012429"/>
    </source>
</evidence>
<dbReference type="InterPro" id="IPR000719">
    <property type="entry name" value="Prot_kinase_dom"/>
</dbReference>
<comment type="caution">
    <text evidence="16">The sequence shown here is derived from an EMBL/GenBank/DDBJ whole genome shotgun (WGS) entry which is preliminary data.</text>
</comment>
<keyword evidence="8" id="KW-0863">Zinc-finger</keyword>
<dbReference type="PROSITE" id="PS00479">
    <property type="entry name" value="ZF_DAG_PE_1"/>
    <property type="match status" value="2"/>
</dbReference>
<proteinExistence type="inferred from homology"/>
<dbReference type="Gene3D" id="3.30.60.20">
    <property type="match status" value="2"/>
</dbReference>
<dbReference type="PROSITE" id="PS50011">
    <property type="entry name" value="PROTEIN_KINASE_DOM"/>
    <property type="match status" value="1"/>
</dbReference>
<dbReference type="SMART" id="SM00220">
    <property type="entry name" value="S_TKc"/>
    <property type="match status" value="1"/>
</dbReference>
<keyword evidence="6" id="KW-0479">Metal-binding</keyword>
<dbReference type="FunFam" id="1.10.510.10:FF:000210">
    <property type="entry name" value="Non-specific serine/threonine protein kinase"/>
    <property type="match status" value="1"/>
</dbReference>
<evidence type="ECO:0000256" key="11">
    <source>
        <dbReference type="ARBA" id="ARBA00022840"/>
    </source>
</evidence>
<dbReference type="Gene3D" id="1.10.510.10">
    <property type="entry name" value="Transferase(Phosphotransferase) domain 1"/>
    <property type="match status" value="1"/>
</dbReference>
<evidence type="ECO:0000259" key="14">
    <source>
        <dbReference type="PROSITE" id="PS50081"/>
    </source>
</evidence>
<dbReference type="InterPro" id="IPR046349">
    <property type="entry name" value="C1-like_sf"/>
</dbReference>
<dbReference type="EMBL" id="SBJO01000076">
    <property type="protein sequence ID" value="KAF9763419.1"/>
    <property type="molecule type" value="Genomic_DNA"/>
</dbReference>
<comment type="similarity">
    <text evidence="1">Belongs to the protein kinase superfamily. AGC Ser/Thr protein kinase family. PKC subfamily.</text>
</comment>
<evidence type="ECO:0000256" key="1">
    <source>
        <dbReference type="ARBA" id="ARBA00005490"/>
    </source>
</evidence>
<evidence type="ECO:0000259" key="15">
    <source>
        <dbReference type="PROSITE" id="PS51285"/>
    </source>
</evidence>
<dbReference type="SUPFAM" id="SSF56112">
    <property type="entry name" value="Protein kinase-like (PK-like)"/>
    <property type="match status" value="1"/>
</dbReference>
<evidence type="ECO:0000256" key="7">
    <source>
        <dbReference type="ARBA" id="ARBA00022741"/>
    </source>
</evidence>
<name>A0A9P6H0C6_9MICR</name>
<keyword evidence="11 12" id="KW-0067">ATP-binding</keyword>
<dbReference type="Proteomes" id="UP000740883">
    <property type="component" value="Unassembled WGS sequence"/>
</dbReference>
<dbReference type="InterPro" id="IPR017441">
    <property type="entry name" value="Protein_kinase_ATP_BS"/>
</dbReference>
<dbReference type="SMART" id="SM00109">
    <property type="entry name" value="C1"/>
    <property type="match status" value="2"/>
</dbReference>
<dbReference type="EC" id="2.7.11.13" evidence="2"/>
<dbReference type="PROSITE" id="PS51285">
    <property type="entry name" value="AGC_KINASE_CTER"/>
    <property type="match status" value="1"/>
</dbReference>
<feature type="domain" description="Phorbol-ester/DAG-type" evidence="14">
    <location>
        <begin position="311"/>
        <end position="360"/>
    </location>
</feature>
<dbReference type="PANTHER" id="PTHR24351">
    <property type="entry name" value="RIBOSOMAL PROTEIN S6 KINASE"/>
    <property type="match status" value="1"/>
</dbReference>
<evidence type="ECO:0000256" key="6">
    <source>
        <dbReference type="ARBA" id="ARBA00022723"/>
    </source>
</evidence>
<dbReference type="Gene3D" id="3.30.200.20">
    <property type="entry name" value="Phosphorylase Kinase, domain 1"/>
    <property type="match status" value="1"/>
</dbReference>
<evidence type="ECO:0000313" key="17">
    <source>
        <dbReference type="Proteomes" id="UP000740883"/>
    </source>
</evidence>
<dbReference type="PROSITE" id="PS00108">
    <property type="entry name" value="PROTEIN_KINASE_ST"/>
    <property type="match status" value="1"/>
</dbReference>
<dbReference type="AlphaFoldDB" id="A0A9P6H0C6"/>
<keyword evidence="7 12" id="KW-0547">Nucleotide-binding</keyword>
<dbReference type="InterPro" id="IPR008271">
    <property type="entry name" value="Ser/Thr_kinase_AS"/>
</dbReference>
<evidence type="ECO:0000259" key="13">
    <source>
        <dbReference type="PROSITE" id="PS50011"/>
    </source>
</evidence>
<dbReference type="Pfam" id="PF00069">
    <property type="entry name" value="Pkinase"/>
    <property type="match status" value="1"/>
</dbReference>
<dbReference type="GO" id="GO:0004697">
    <property type="term" value="F:diacylglycerol-dependent serine/threonine kinase activity"/>
    <property type="evidence" value="ECO:0007669"/>
    <property type="project" value="UniProtKB-EC"/>
</dbReference>
<sequence length="705" mass="82140">MSKYEYMLKMLKQRLGYVVGKERESIKYKISKVENMLTGADYQFVVTTTRVVAKEKLIEKINKEKNFIMGYQKLLMSDNTLLGYIEDRLQFNKLKVMLYEKELPYYADSECVDQMKSKYVFTFQKTTGSVSLEVLGFEMDPIFEVTSIDFYIDLKFRLNVPLEQGTKMDLTFENASEMEIFLLGQTGVVLGVLYIPCEFFVHRDASVIDFDFRNFNYLKVKATFNNEIRLVRKNAKILYVFKEGHELEDLYIYSPTICGVCESFLPLFSNSLRCRRCKFTCHKTCADLILFRCKNSVEITNQKFKKEYNIKHTLEVMRSSGFRYCNHCGDRLNAANKALQCKCCEWRFHRECENAIFNSCGMYLELRKSMAEFKPPITETEKPVQTRNIADFKMLRILGKGSFGKVILAEHISTNKLVALKILRKEKIVNVNDITYIDVERKVLSLNSYYKHPFLMHMLYCFQDSKNLYFGCEYLPGGDLFHHTVQNTYTCSSIRLFAAEILLGLDFLHQRHYVYRDMKLDNILLTEDGHVKICDFGLCKEGIGPLAHTYTYCGTLDTIAPEIIRGDPYTKAVDWWSYGVVLYELYEKKPPFTGATNSELTRSILKDTPIYSQSIPEDAQDLIKHLLEKKPEERFGYGPEGVDKIKNHFFFKDVNWYDVYNKKEAPLFKPGDSGKNFDESFIEGPTLVSPSSSKCDFDQYFTNFK</sequence>
<evidence type="ECO:0000256" key="4">
    <source>
        <dbReference type="ARBA" id="ARBA00022553"/>
    </source>
</evidence>
<keyword evidence="4" id="KW-0597">Phosphoprotein</keyword>
<dbReference type="GO" id="GO:0008270">
    <property type="term" value="F:zinc ion binding"/>
    <property type="evidence" value="ECO:0007669"/>
    <property type="project" value="UniProtKB-KW"/>
</dbReference>
<evidence type="ECO:0000256" key="12">
    <source>
        <dbReference type="PROSITE-ProRule" id="PRU10141"/>
    </source>
</evidence>
<protein>
    <recommendedName>
        <fullName evidence="2">protein kinase C</fullName>
        <ecNumber evidence="2">2.7.11.13</ecNumber>
    </recommendedName>
</protein>
<dbReference type="PROSITE" id="PS50081">
    <property type="entry name" value="ZF_DAG_PE_2"/>
    <property type="match status" value="2"/>
</dbReference>
<dbReference type="InterPro" id="IPR000961">
    <property type="entry name" value="AGC-kinase_C"/>
</dbReference>
<dbReference type="Pfam" id="PF00130">
    <property type="entry name" value="C1_1"/>
    <property type="match status" value="1"/>
</dbReference>
<dbReference type="InterPro" id="IPR002219">
    <property type="entry name" value="PKC_DAG/PE"/>
</dbReference>
<feature type="domain" description="AGC-kinase C-terminal" evidence="15">
    <location>
        <begin position="652"/>
        <end position="705"/>
    </location>
</feature>
<reference evidence="16 17" key="1">
    <citation type="journal article" date="2020" name="Genome Biol. Evol.">
        <title>Comparative genomics of strictly vertically transmitted, feminizing microsporidia endosymbionts of amphipod crustaceans.</title>
        <authorList>
            <person name="Cormier A."/>
            <person name="Chebbi M.A."/>
            <person name="Giraud I."/>
            <person name="Wattier R."/>
            <person name="Teixeira M."/>
            <person name="Gilbert C."/>
            <person name="Rigaud T."/>
            <person name="Cordaux R."/>
        </authorList>
    </citation>
    <scope>NUCLEOTIDE SEQUENCE [LARGE SCALE GENOMIC DNA]</scope>
    <source>
        <strain evidence="16 17">Ou3-Ou53</strain>
    </source>
</reference>
<dbReference type="CDD" id="cd00029">
    <property type="entry name" value="C1"/>
    <property type="match status" value="2"/>
</dbReference>
<accession>A0A9P6H0C6</accession>
<feature type="domain" description="Protein kinase" evidence="13">
    <location>
        <begin position="392"/>
        <end position="651"/>
    </location>
</feature>
<dbReference type="FunFam" id="3.30.200.20:FF:000103">
    <property type="entry name" value="Protein kinase C"/>
    <property type="match status" value="1"/>
</dbReference>
<evidence type="ECO:0000256" key="5">
    <source>
        <dbReference type="ARBA" id="ARBA00022679"/>
    </source>
</evidence>
<evidence type="ECO:0000256" key="10">
    <source>
        <dbReference type="ARBA" id="ARBA00022833"/>
    </source>
</evidence>
<feature type="binding site" evidence="12">
    <location>
        <position position="421"/>
    </location>
    <ligand>
        <name>ATP</name>
        <dbReference type="ChEBI" id="CHEBI:30616"/>
    </ligand>
</feature>
<evidence type="ECO:0000256" key="8">
    <source>
        <dbReference type="ARBA" id="ARBA00022771"/>
    </source>
</evidence>
<dbReference type="InterPro" id="IPR011009">
    <property type="entry name" value="Kinase-like_dom_sf"/>
</dbReference>
<keyword evidence="9 16" id="KW-0418">Kinase</keyword>